<organism evidence="1 2">
    <name type="scientific">Haloferax sulfurifontis</name>
    <dbReference type="NCBI Taxonomy" id="255616"/>
    <lineage>
        <taxon>Archaea</taxon>
        <taxon>Methanobacteriati</taxon>
        <taxon>Methanobacteriota</taxon>
        <taxon>Stenosarchaea group</taxon>
        <taxon>Halobacteria</taxon>
        <taxon>Halobacteriales</taxon>
        <taxon>Haloferacaceae</taxon>
        <taxon>Haloferax</taxon>
    </lineage>
</organism>
<sequence>MVRLRHVLALVLVVSMVAPAVATPAAAQTDTCQTYVEHLSFRTDAATVDRVANGSEATSTAKNTRVRVVEDSAFYRVTADNPNGYCVAFRVEVSEDAMPAAQLPGAVESTDGNVSATWNAIRDWNDSETFTRIEFTLPPGTSATFAPNQYRVEALSWSSEQRTRATGAWERVKSAFGDESDVTQRHYEFAPGEKTTITVPLENPQTGESVDEWDALYATDGETWKRVPTDSTKPVFVQTDDDENAVRFTFNDADATVRFVVEPTMRDKASWEVETYLSGWKEMLNGPDSSIGGWFDG</sequence>
<evidence type="ECO:0000313" key="1">
    <source>
        <dbReference type="EMBL" id="GGC72654.1"/>
    </source>
</evidence>
<name>A0A830EAW3_9EURY</name>
<accession>A0A830EAW3</accession>
<gene>
    <name evidence="1" type="ORF">GCM10007209_38260</name>
</gene>
<dbReference type="EMBL" id="BMCI01000011">
    <property type="protein sequence ID" value="GGC72654.1"/>
    <property type="molecule type" value="Genomic_DNA"/>
</dbReference>
<reference evidence="1" key="1">
    <citation type="journal article" date="2014" name="Int. J. Syst. Evol. Microbiol.">
        <title>Complete genome sequence of Corynebacterium casei LMG S-19264T (=DSM 44701T), isolated from a smear-ripened cheese.</title>
        <authorList>
            <consortium name="US DOE Joint Genome Institute (JGI-PGF)"/>
            <person name="Walter F."/>
            <person name="Albersmeier A."/>
            <person name="Kalinowski J."/>
            <person name="Ruckert C."/>
        </authorList>
    </citation>
    <scope>NUCLEOTIDE SEQUENCE</scope>
    <source>
        <strain evidence="1">CCM 7217</strain>
    </source>
</reference>
<dbReference type="RefSeq" id="WP_007273979.1">
    <property type="nucleotide sequence ID" value="NZ_BMCI01000011.1"/>
</dbReference>
<reference evidence="1" key="2">
    <citation type="submission" date="2020-09" db="EMBL/GenBank/DDBJ databases">
        <authorList>
            <person name="Sun Q."/>
            <person name="Sedlacek I."/>
        </authorList>
    </citation>
    <scope>NUCLEOTIDE SEQUENCE</scope>
    <source>
        <strain evidence="1">CCM 7217</strain>
    </source>
</reference>
<dbReference type="Proteomes" id="UP000646833">
    <property type="component" value="Unassembled WGS sequence"/>
</dbReference>
<evidence type="ECO:0000313" key="2">
    <source>
        <dbReference type="Proteomes" id="UP000646833"/>
    </source>
</evidence>
<protein>
    <submittedName>
        <fullName evidence="1">Uncharacterized protein</fullName>
    </submittedName>
</protein>
<comment type="caution">
    <text evidence="1">The sequence shown here is derived from an EMBL/GenBank/DDBJ whole genome shotgun (WGS) entry which is preliminary data.</text>
</comment>
<dbReference type="AlphaFoldDB" id="A0A830EAW3"/>
<proteinExistence type="predicted"/>